<keyword evidence="2" id="KW-1185">Reference proteome</keyword>
<proteinExistence type="predicted"/>
<dbReference type="AlphaFoldDB" id="A0A078AGT0"/>
<reference evidence="1 2" key="1">
    <citation type="submission" date="2014-06" db="EMBL/GenBank/DDBJ databases">
        <authorList>
            <person name="Swart Estienne"/>
        </authorList>
    </citation>
    <scope>NUCLEOTIDE SEQUENCE [LARGE SCALE GENOMIC DNA]</scope>
    <source>
        <strain evidence="1 2">130c</strain>
    </source>
</reference>
<dbReference type="EMBL" id="CCKQ01008602">
    <property type="protein sequence ID" value="CDW80063.1"/>
    <property type="molecule type" value="Genomic_DNA"/>
</dbReference>
<protein>
    <submittedName>
        <fullName evidence="1">Uncharacterized protein</fullName>
    </submittedName>
</protein>
<sequence>MVAGPQPQSSIAIKNLEYQSMIQMKKSNLKQQVATETSRGILFGLADRQQYAF</sequence>
<dbReference type="Proteomes" id="UP000039865">
    <property type="component" value="Unassembled WGS sequence"/>
</dbReference>
<evidence type="ECO:0000313" key="2">
    <source>
        <dbReference type="Proteomes" id="UP000039865"/>
    </source>
</evidence>
<organism evidence="1 2">
    <name type="scientific">Stylonychia lemnae</name>
    <name type="common">Ciliate</name>
    <dbReference type="NCBI Taxonomy" id="5949"/>
    <lineage>
        <taxon>Eukaryota</taxon>
        <taxon>Sar</taxon>
        <taxon>Alveolata</taxon>
        <taxon>Ciliophora</taxon>
        <taxon>Intramacronucleata</taxon>
        <taxon>Spirotrichea</taxon>
        <taxon>Stichotrichia</taxon>
        <taxon>Sporadotrichida</taxon>
        <taxon>Oxytrichidae</taxon>
        <taxon>Stylonychinae</taxon>
        <taxon>Stylonychia</taxon>
    </lineage>
</organism>
<evidence type="ECO:0000313" key="1">
    <source>
        <dbReference type="EMBL" id="CDW80063.1"/>
    </source>
</evidence>
<accession>A0A078AGT0</accession>
<gene>
    <name evidence="1" type="primary">Contig9532.g10191</name>
    <name evidence="1" type="ORF">STYLEM_9059</name>
</gene>
<dbReference type="InParanoid" id="A0A078AGT0"/>
<name>A0A078AGT0_STYLE</name>